<keyword evidence="6" id="KW-0378">Hydrolase</keyword>
<comment type="cofactor">
    <cofactor evidence="1">
        <name>Zn(2+)</name>
        <dbReference type="ChEBI" id="CHEBI:29105"/>
    </cofactor>
</comment>
<evidence type="ECO:0000256" key="3">
    <source>
        <dbReference type="ARBA" id="ARBA00022670"/>
    </source>
</evidence>
<keyword evidence="4" id="KW-0479">Metal-binding</keyword>
<evidence type="ECO:0000256" key="8">
    <source>
        <dbReference type="ARBA" id="ARBA00022840"/>
    </source>
</evidence>
<evidence type="ECO:0000256" key="9">
    <source>
        <dbReference type="ARBA" id="ARBA00023049"/>
    </source>
</evidence>
<dbReference type="AlphaFoldDB" id="A0A6C0H527"/>
<evidence type="ECO:0000256" key="6">
    <source>
        <dbReference type="ARBA" id="ARBA00022801"/>
    </source>
</evidence>
<dbReference type="InterPro" id="IPR000642">
    <property type="entry name" value="Peptidase_M41"/>
</dbReference>
<dbReference type="PANTHER" id="PTHR43655">
    <property type="entry name" value="ATP-DEPENDENT PROTEASE"/>
    <property type="match status" value="1"/>
</dbReference>
<dbReference type="GO" id="GO:0016887">
    <property type="term" value="F:ATP hydrolysis activity"/>
    <property type="evidence" value="ECO:0007669"/>
    <property type="project" value="InterPro"/>
</dbReference>
<keyword evidence="7" id="KW-0862">Zinc</keyword>
<evidence type="ECO:0000256" key="7">
    <source>
        <dbReference type="ARBA" id="ARBA00022833"/>
    </source>
</evidence>
<feature type="domain" description="AAA+ ATPase" evidence="10">
    <location>
        <begin position="166"/>
        <end position="305"/>
    </location>
</feature>
<dbReference type="PANTHER" id="PTHR43655:SF2">
    <property type="entry name" value="AFG3 LIKE MATRIX AAA PEPTIDASE SUBUNIT 2, ISOFORM A"/>
    <property type="match status" value="1"/>
</dbReference>
<evidence type="ECO:0000256" key="1">
    <source>
        <dbReference type="ARBA" id="ARBA00001947"/>
    </source>
</evidence>
<evidence type="ECO:0000313" key="11">
    <source>
        <dbReference type="EMBL" id="QHT75569.1"/>
    </source>
</evidence>
<keyword evidence="3" id="KW-0645">Protease</keyword>
<dbReference type="GO" id="GO:0006508">
    <property type="term" value="P:proteolysis"/>
    <property type="evidence" value="ECO:0007669"/>
    <property type="project" value="UniProtKB-KW"/>
</dbReference>
<dbReference type="GO" id="GO:0005524">
    <property type="term" value="F:ATP binding"/>
    <property type="evidence" value="ECO:0007669"/>
    <property type="project" value="UniProtKB-KW"/>
</dbReference>
<dbReference type="Gene3D" id="1.10.8.60">
    <property type="match status" value="1"/>
</dbReference>
<protein>
    <recommendedName>
        <fullName evidence="10">AAA+ ATPase domain-containing protein</fullName>
    </recommendedName>
</protein>
<keyword evidence="5" id="KW-0547">Nucleotide-binding</keyword>
<dbReference type="InterPro" id="IPR027417">
    <property type="entry name" value="P-loop_NTPase"/>
</dbReference>
<dbReference type="InterPro" id="IPR003960">
    <property type="entry name" value="ATPase_AAA_CS"/>
</dbReference>
<keyword evidence="8" id="KW-0067">ATP-binding</keyword>
<dbReference type="GO" id="GO:0046872">
    <property type="term" value="F:metal ion binding"/>
    <property type="evidence" value="ECO:0007669"/>
    <property type="project" value="UniProtKB-KW"/>
</dbReference>
<dbReference type="SMART" id="SM00382">
    <property type="entry name" value="AAA"/>
    <property type="match status" value="1"/>
</dbReference>
<evidence type="ECO:0000256" key="2">
    <source>
        <dbReference type="ARBA" id="ARBA00010044"/>
    </source>
</evidence>
<dbReference type="Pfam" id="PF01434">
    <property type="entry name" value="Peptidase_M41"/>
    <property type="match status" value="1"/>
</dbReference>
<comment type="similarity">
    <text evidence="2">In the C-terminal section; belongs to the peptidase M41 family.</text>
</comment>
<dbReference type="Gene3D" id="3.40.50.300">
    <property type="entry name" value="P-loop containing nucleotide triphosphate hydrolases"/>
    <property type="match status" value="1"/>
</dbReference>
<dbReference type="Gene3D" id="1.20.58.760">
    <property type="entry name" value="Peptidase M41"/>
    <property type="match status" value="1"/>
</dbReference>
<keyword evidence="9" id="KW-0482">Metalloprotease</keyword>
<dbReference type="InterPro" id="IPR003959">
    <property type="entry name" value="ATPase_AAA_core"/>
</dbReference>
<dbReference type="FunFam" id="3.40.50.300:FF:002568">
    <property type="entry name" value="Cell division protein (FtsH)"/>
    <property type="match status" value="1"/>
</dbReference>
<dbReference type="EMBL" id="MN739879">
    <property type="protein sequence ID" value="QHT75569.1"/>
    <property type="molecule type" value="Genomic_DNA"/>
</dbReference>
<dbReference type="GO" id="GO:0004176">
    <property type="term" value="F:ATP-dependent peptidase activity"/>
    <property type="evidence" value="ECO:0007669"/>
    <property type="project" value="InterPro"/>
</dbReference>
<dbReference type="PROSITE" id="PS00674">
    <property type="entry name" value="AAA"/>
    <property type="match status" value="1"/>
</dbReference>
<name>A0A6C0H527_9ZZZZ</name>
<sequence length="563" mass="64289">MNILFLLFIIHYSNAFFYKLNINKKCNIYRKCFEKELSELNSKNTTIQNNAILNNNKKYPISNKYLKDTFKKFNDSFNESTINPYILPKIVIIDANGEEFNMFGKKIYHDSSSNHETIKSKHFEIIKNSSISFNDIGGYDEVKEELNQIIDFLKFPDKYKNYNIRLPKGIIFEGLPGTGKTLFAKAIATEAKCNFIVSSGSDFSMKYIGEGAEKIKELFNLANKNKPCIIFIDEIDAVGKKRVDDGQSSGKEHDNTLNALLVELNGFQKSDNVILIGATNRIDLLDNALIRPGRIDKIIHIPFPNNQARKSIINLHLKGKPIDYSVSVDNLIDITQGLSGAQIENLLNEAMLFAIRNNKTQISIHDIDSIYDKSIVGWQPLDHDYSNELIEKIAIHEIGHTITSYFSTNYPKIKKVCINLKSPHSPGYTMYEPSKSNFESKEQILDKMMILISGRVAESIVYGNTITSGAHNDFKRIHELAHKYVLDYGMSNLGLISINSDKYLTLLDDEINLIISNIEKKSFLILNNYKPLLLYLGKLLSINKTIYYDEIHQIIQTYIKNQL</sequence>
<dbReference type="InterPro" id="IPR037219">
    <property type="entry name" value="Peptidase_M41-like"/>
</dbReference>
<evidence type="ECO:0000259" key="10">
    <source>
        <dbReference type="SMART" id="SM00382"/>
    </source>
</evidence>
<dbReference type="GO" id="GO:0004222">
    <property type="term" value="F:metalloendopeptidase activity"/>
    <property type="evidence" value="ECO:0007669"/>
    <property type="project" value="InterPro"/>
</dbReference>
<dbReference type="Pfam" id="PF17862">
    <property type="entry name" value="AAA_lid_3"/>
    <property type="match status" value="1"/>
</dbReference>
<evidence type="ECO:0000256" key="5">
    <source>
        <dbReference type="ARBA" id="ARBA00022741"/>
    </source>
</evidence>
<dbReference type="InterPro" id="IPR050928">
    <property type="entry name" value="ATP-dep_Zn_Metalloprotease"/>
</dbReference>
<reference evidence="11" key="1">
    <citation type="journal article" date="2020" name="Nature">
        <title>Giant virus diversity and host interactions through global metagenomics.</title>
        <authorList>
            <person name="Schulz F."/>
            <person name="Roux S."/>
            <person name="Paez-Espino D."/>
            <person name="Jungbluth S."/>
            <person name="Walsh D.A."/>
            <person name="Denef V.J."/>
            <person name="McMahon K.D."/>
            <person name="Konstantinidis K.T."/>
            <person name="Eloe-Fadrosh E.A."/>
            <person name="Kyrpides N.C."/>
            <person name="Woyke T."/>
        </authorList>
    </citation>
    <scope>NUCLEOTIDE SEQUENCE</scope>
    <source>
        <strain evidence="11">GVMAG-M-3300023179-71</strain>
    </source>
</reference>
<dbReference type="InterPro" id="IPR003593">
    <property type="entry name" value="AAA+_ATPase"/>
</dbReference>
<dbReference type="InterPro" id="IPR041569">
    <property type="entry name" value="AAA_lid_3"/>
</dbReference>
<dbReference type="Pfam" id="PF00004">
    <property type="entry name" value="AAA"/>
    <property type="match status" value="1"/>
</dbReference>
<evidence type="ECO:0000256" key="4">
    <source>
        <dbReference type="ARBA" id="ARBA00022723"/>
    </source>
</evidence>
<accession>A0A6C0H527</accession>
<dbReference type="SUPFAM" id="SSF52540">
    <property type="entry name" value="P-loop containing nucleoside triphosphate hydrolases"/>
    <property type="match status" value="1"/>
</dbReference>
<organism evidence="11">
    <name type="scientific">viral metagenome</name>
    <dbReference type="NCBI Taxonomy" id="1070528"/>
    <lineage>
        <taxon>unclassified sequences</taxon>
        <taxon>metagenomes</taxon>
        <taxon>organismal metagenomes</taxon>
    </lineage>
</organism>
<proteinExistence type="inferred from homology"/>
<dbReference type="SUPFAM" id="SSF140990">
    <property type="entry name" value="FtsH protease domain-like"/>
    <property type="match status" value="1"/>
</dbReference>